<evidence type="ECO:0000313" key="3">
    <source>
        <dbReference type="Proteomes" id="UP000264719"/>
    </source>
</evidence>
<feature type="chain" id="PRO_5016618138" evidence="1">
    <location>
        <begin position="31"/>
        <end position="144"/>
    </location>
</feature>
<dbReference type="EMBL" id="DMVW01000087">
    <property type="protein sequence ID" value="HAR51939.1"/>
    <property type="molecule type" value="Genomic_DNA"/>
</dbReference>
<sequence>MRRKTRSPRRTLILGLAALLLGALSLPAMAERDKNRARQLVLVNQCHLDLQVAVLYSPAPDVWRKAGWYTMASGEYIMPYKGDTKVRHRDNARLVVAANKKGDTDIIITNKTGSHEFEYKGERLRGMFSIRVLRGPYVESYISC</sequence>
<reference evidence="2 3" key="1">
    <citation type="journal article" date="2018" name="Nat. Biotechnol.">
        <title>A standardized bacterial taxonomy based on genome phylogeny substantially revises the tree of life.</title>
        <authorList>
            <person name="Parks D.H."/>
            <person name="Chuvochina M."/>
            <person name="Waite D.W."/>
            <person name="Rinke C."/>
            <person name="Skarshewski A."/>
            <person name="Chaumeil P.A."/>
            <person name="Hugenholtz P."/>
        </authorList>
    </citation>
    <scope>NUCLEOTIDE SEQUENCE [LARGE SCALE GENOMIC DNA]</scope>
    <source>
        <strain evidence="2">UBA9169</strain>
    </source>
</reference>
<proteinExistence type="predicted"/>
<dbReference type="Proteomes" id="UP000264719">
    <property type="component" value="Unassembled WGS sequence"/>
</dbReference>
<evidence type="ECO:0000256" key="1">
    <source>
        <dbReference type="SAM" id="SignalP"/>
    </source>
</evidence>
<name>A0A348WBM7_9RHOB</name>
<gene>
    <name evidence="2" type="ORF">DCS45_08700</name>
</gene>
<organism evidence="2 3">
    <name type="scientific">Roseovarius nubinhibens</name>
    <dbReference type="NCBI Taxonomy" id="314263"/>
    <lineage>
        <taxon>Bacteria</taxon>
        <taxon>Pseudomonadati</taxon>
        <taxon>Pseudomonadota</taxon>
        <taxon>Alphaproteobacteria</taxon>
        <taxon>Rhodobacterales</taxon>
        <taxon>Roseobacteraceae</taxon>
        <taxon>Roseovarius</taxon>
    </lineage>
</organism>
<evidence type="ECO:0000313" key="2">
    <source>
        <dbReference type="EMBL" id="HAR51939.1"/>
    </source>
</evidence>
<comment type="caution">
    <text evidence="2">The sequence shown here is derived from an EMBL/GenBank/DDBJ whole genome shotgun (WGS) entry which is preliminary data.</text>
</comment>
<keyword evidence="1" id="KW-0732">Signal</keyword>
<dbReference type="AlphaFoldDB" id="A0A348WBM7"/>
<feature type="signal peptide" evidence="1">
    <location>
        <begin position="1"/>
        <end position="30"/>
    </location>
</feature>
<accession>A0A348WBM7</accession>
<protein>
    <submittedName>
        <fullName evidence="2">Uncharacterized protein</fullName>
    </submittedName>
</protein>